<dbReference type="PRINTS" id="PR00081">
    <property type="entry name" value="GDHRDH"/>
</dbReference>
<dbReference type="EMBL" id="MU853834">
    <property type="protein sequence ID" value="KAK3938212.1"/>
    <property type="molecule type" value="Genomic_DNA"/>
</dbReference>
<dbReference type="Pfam" id="PF00106">
    <property type="entry name" value="adh_short"/>
    <property type="match status" value="1"/>
</dbReference>
<evidence type="ECO:0000313" key="4">
    <source>
        <dbReference type="EMBL" id="KAK3938212.1"/>
    </source>
</evidence>
<proteinExistence type="inferred from homology"/>
<dbReference type="InterPro" id="IPR002347">
    <property type="entry name" value="SDR_fam"/>
</dbReference>
<gene>
    <name evidence="4" type="ORF">QBC46DRAFT_390664</name>
</gene>
<dbReference type="SUPFAM" id="SSF51735">
    <property type="entry name" value="NAD(P)-binding Rossmann-fold domains"/>
    <property type="match status" value="1"/>
</dbReference>
<dbReference type="Proteomes" id="UP001303473">
    <property type="component" value="Unassembled WGS sequence"/>
</dbReference>
<accession>A0AAN6N2X3</accession>
<dbReference type="GO" id="GO:0016491">
    <property type="term" value="F:oxidoreductase activity"/>
    <property type="evidence" value="ECO:0007669"/>
    <property type="project" value="UniProtKB-KW"/>
</dbReference>
<keyword evidence="2" id="KW-0560">Oxidoreductase</keyword>
<dbReference type="PANTHER" id="PTHR43976:SF16">
    <property type="entry name" value="SHORT-CHAIN DEHYDROGENASE_REDUCTASE FAMILY PROTEIN"/>
    <property type="match status" value="1"/>
</dbReference>
<dbReference type="PANTHER" id="PTHR43976">
    <property type="entry name" value="SHORT CHAIN DEHYDROGENASE"/>
    <property type="match status" value="1"/>
</dbReference>
<dbReference type="InterPro" id="IPR051911">
    <property type="entry name" value="SDR_oxidoreductase"/>
</dbReference>
<reference evidence="5" key="1">
    <citation type="journal article" date="2023" name="Mol. Phylogenet. Evol.">
        <title>Genome-scale phylogeny and comparative genomics of the fungal order Sordariales.</title>
        <authorList>
            <person name="Hensen N."/>
            <person name="Bonometti L."/>
            <person name="Westerberg I."/>
            <person name="Brannstrom I.O."/>
            <person name="Guillou S."/>
            <person name="Cros-Aarteil S."/>
            <person name="Calhoun S."/>
            <person name="Haridas S."/>
            <person name="Kuo A."/>
            <person name="Mondo S."/>
            <person name="Pangilinan J."/>
            <person name="Riley R."/>
            <person name="LaButti K."/>
            <person name="Andreopoulos B."/>
            <person name="Lipzen A."/>
            <person name="Chen C."/>
            <person name="Yan M."/>
            <person name="Daum C."/>
            <person name="Ng V."/>
            <person name="Clum A."/>
            <person name="Steindorff A."/>
            <person name="Ohm R.A."/>
            <person name="Martin F."/>
            <person name="Silar P."/>
            <person name="Natvig D.O."/>
            <person name="Lalanne C."/>
            <person name="Gautier V."/>
            <person name="Ament-Velasquez S.L."/>
            <person name="Kruys A."/>
            <person name="Hutchinson M.I."/>
            <person name="Powell A.J."/>
            <person name="Barry K."/>
            <person name="Miller A.N."/>
            <person name="Grigoriev I.V."/>
            <person name="Debuchy R."/>
            <person name="Gladieux P."/>
            <person name="Hiltunen Thoren M."/>
            <person name="Johannesson H."/>
        </authorList>
    </citation>
    <scope>NUCLEOTIDE SEQUENCE [LARGE SCALE GENOMIC DNA]</scope>
    <source>
        <strain evidence="5">CBS 340.73</strain>
    </source>
</reference>
<evidence type="ECO:0000313" key="5">
    <source>
        <dbReference type="Proteomes" id="UP001303473"/>
    </source>
</evidence>
<dbReference type="PRINTS" id="PR00080">
    <property type="entry name" value="SDRFAMILY"/>
</dbReference>
<comment type="similarity">
    <text evidence="1 3">Belongs to the short-chain dehydrogenases/reductases (SDR) family.</text>
</comment>
<dbReference type="InterPro" id="IPR036291">
    <property type="entry name" value="NAD(P)-bd_dom_sf"/>
</dbReference>
<evidence type="ECO:0000256" key="2">
    <source>
        <dbReference type="ARBA" id="ARBA00023002"/>
    </source>
</evidence>
<dbReference type="Gene3D" id="3.40.50.720">
    <property type="entry name" value="NAD(P)-binding Rossmann-like Domain"/>
    <property type="match status" value="1"/>
</dbReference>
<dbReference type="CDD" id="cd05374">
    <property type="entry name" value="17beta-HSD-like_SDR_c"/>
    <property type="match status" value="1"/>
</dbReference>
<name>A0AAN6N2X3_9PEZI</name>
<sequence>MDAPKQQPYQHPTDAVWFITGCSSGLGKALAQHAYNSGYRVVATARKVSTIDYLPDFAQGGKSARISLDVTEPGSISNAISEAIKYFGHIDVFVNNAGYALSGDTENAMDRDARDLMDTNFWGTVNVTKQALNILRDVNNHRIEGGRKGGVIMNVTSMGGRVAFAGNAFYHASKFAVEGFTESVAKEVRPEWNIHLCCIEPGGVQTGYISNTKHIEPHPAYTAPDTPSRVLEQYMANPEATKGWAKPENIAKAMFDVVAQGGQIPLHVPLGPDSWGLIKGILDRQQKELEEGRELAHKVGEEGQLESVSFLKE</sequence>
<evidence type="ECO:0000256" key="3">
    <source>
        <dbReference type="RuleBase" id="RU000363"/>
    </source>
</evidence>
<keyword evidence="5" id="KW-1185">Reference proteome</keyword>
<protein>
    <submittedName>
        <fullName evidence="4">Uncharacterized protein</fullName>
    </submittedName>
</protein>
<organism evidence="4 5">
    <name type="scientific">Diplogelasinospora grovesii</name>
    <dbReference type="NCBI Taxonomy" id="303347"/>
    <lineage>
        <taxon>Eukaryota</taxon>
        <taxon>Fungi</taxon>
        <taxon>Dikarya</taxon>
        <taxon>Ascomycota</taxon>
        <taxon>Pezizomycotina</taxon>
        <taxon>Sordariomycetes</taxon>
        <taxon>Sordariomycetidae</taxon>
        <taxon>Sordariales</taxon>
        <taxon>Diplogelasinosporaceae</taxon>
        <taxon>Diplogelasinospora</taxon>
    </lineage>
</organism>
<comment type="caution">
    <text evidence="4">The sequence shown here is derived from an EMBL/GenBank/DDBJ whole genome shotgun (WGS) entry which is preliminary data.</text>
</comment>
<evidence type="ECO:0000256" key="1">
    <source>
        <dbReference type="ARBA" id="ARBA00006484"/>
    </source>
</evidence>
<dbReference type="AlphaFoldDB" id="A0AAN6N2X3"/>